<dbReference type="InterPro" id="IPR014729">
    <property type="entry name" value="Rossmann-like_a/b/a_fold"/>
</dbReference>
<dbReference type="PANTHER" id="PTHR39321">
    <property type="entry name" value="NICOTINATE-NUCLEOTIDE ADENYLYLTRANSFERASE-RELATED"/>
    <property type="match status" value="1"/>
</dbReference>
<evidence type="ECO:0000259" key="11">
    <source>
        <dbReference type="Pfam" id="PF01467"/>
    </source>
</evidence>
<evidence type="ECO:0000256" key="10">
    <source>
        <dbReference type="ARBA" id="ARBA00048721"/>
    </source>
</evidence>
<dbReference type="Gene3D" id="3.40.50.620">
    <property type="entry name" value="HUPs"/>
    <property type="match status" value="1"/>
</dbReference>
<dbReference type="OrthoDB" id="1703792at2"/>
<reference evidence="12 13" key="1">
    <citation type="submission" date="2019-10" db="EMBL/GenBank/DDBJ databases">
        <title>Alkaliphilus serpentinus sp. nov. and Alkaliphilus pronyensis sp. nov., two novel anaerobic alkaliphilic species isolated from the serpentinized-hosted hydrothermal field of the Prony Bay (New Caledonia).</title>
        <authorList>
            <person name="Postec A."/>
        </authorList>
    </citation>
    <scope>NUCLEOTIDE SEQUENCE [LARGE SCALE GENOMIC DNA]</scope>
    <source>
        <strain evidence="12 13">LacV</strain>
    </source>
</reference>
<dbReference type="Pfam" id="PF01467">
    <property type="entry name" value="CTP_transf_like"/>
    <property type="match status" value="1"/>
</dbReference>
<evidence type="ECO:0000256" key="6">
    <source>
        <dbReference type="ARBA" id="ARBA00022695"/>
    </source>
</evidence>
<organism evidence="12 13">
    <name type="scientific">Alkaliphilus pronyensis</name>
    <dbReference type="NCBI Taxonomy" id="1482732"/>
    <lineage>
        <taxon>Bacteria</taxon>
        <taxon>Bacillati</taxon>
        <taxon>Bacillota</taxon>
        <taxon>Clostridia</taxon>
        <taxon>Peptostreptococcales</taxon>
        <taxon>Natronincolaceae</taxon>
        <taxon>Alkaliphilus</taxon>
    </lineage>
</organism>
<keyword evidence="4" id="KW-0662">Pyridine nucleotide biosynthesis</keyword>
<dbReference type="SUPFAM" id="SSF48371">
    <property type="entry name" value="ARM repeat"/>
    <property type="match status" value="1"/>
</dbReference>
<evidence type="ECO:0000256" key="3">
    <source>
        <dbReference type="ARBA" id="ARBA00012389"/>
    </source>
</evidence>
<keyword evidence="6" id="KW-0548">Nucleotidyltransferase</keyword>
<evidence type="ECO:0000256" key="2">
    <source>
        <dbReference type="ARBA" id="ARBA00005019"/>
    </source>
</evidence>
<dbReference type="InterPro" id="IPR005248">
    <property type="entry name" value="NadD/NMNAT"/>
</dbReference>
<evidence type="ECO:0000256" key="1">
    <source>
        <dbReference type="ARBA" id="ARBA00002324"/>
    </source>
</evidence>
<sequence length="1644" mass="191484">MENISARKLYHEVCQLLLSPDFLNNLQLDMTIVKKEIEAPYFIEKLTHIADENDYSSIAVYNLVENLLNICWGKEKPDNPLFYIYQFSLSFSFPGSVEIDLHKKWDSSCYLYLRVLRLICNIERQTNGASFQSLYPLQFLTPDEMEDYRVSQEYRGFVNFFKSEYIYEMMKLNQEVIGHNTLDHICGVHHLALFIGKQLFNTGIPIDLGRVSGAAAGHDLGKFGCKSWEAKRVAYLHYYYTDLWFKNHGITYIGHIALNHSVWDLELENLSIESLILIYSDFRVKNVKVNNHFQMDIFSLKDSFKVILGKLDNVDTTKERRYTRVYNKLKDFEDYLVDLGITIDIKNKSMERTKEHKKYYSLMGGDLITKHLKYLAIQHNVNLMHKLRDESSLNEILELARSEKNPKALREYLDVFYEYSTYLTQKQKIITLRFLFEQLIHPEEDIRRQCAEIMGILISMFDEDYRKEVPEGVVLAPAEITSCDLFDDYLQQMIYPDHKMIPLHRNWVGYNMQILIASLFKSCQRAQVYGYRKVILKYYKKKSFYDEINVYLLESIKHIPVDNSIHDPSLEVLFSYIEDGLKCKDSDIRISALETIYHIFKSIELNKTILNRLKNYLEMDNQNTILAENYLKLKLAELLGFEDKMLYQYRQLMESSIENISDIFLSNLKTATNWVTKKVQVEMLLEYFLNYSKVDGLYTTMHFCNLLKVSAVEAVRNRAGNALVDIFPHLPIEQRNDIAIELLRALEIEGYQFTKYIPGYLGQILIYLQPYELDEILEDLIDKIKQSNTQINSLLLRTVGILISNYWKYHESFVKDENQFNSRLRKMLGILLNGLVHDDLQIKQISFSVIGKEIFASKTISLEEKHHIFQLISKKVLTLLTDIKENELLFLTNSAGLNNIYRFISEYIFLEGAIEIQSPKKIAFFPGTFDPFTLGHKEITKAIRDYGFEVYLAVDEFSWSKRTQPNLIRKKIIHMSIADEMDIYLYPEDFPTNIANPCDLKRLQDNFPSAKVYIVAGSDVLINASAYKETPKKTSIHSFSHIVFERRANNDYQDVNDTMLVKAINNIHAPVIRLNLPPQYEDISSSQIRSNIDENRDISKLIDPLAQRFIYENSLYRREPQYKSLLQTVSISIDIIEEYNHELISLITKIFHDGNSNHHENIRTVFSKPYGGIILIRDTNDPHKILAYSAIHWVPSDSLYNEFKNSGITEYIRRHSCGRVILIDGIYALNDPNRDLYQIILTETITHCLKKDYSYCIYQNTIDYRHNPKLHEIVELHGFIRVPCNDDKNPIMAVDMSNPCTLSLDLETIIKEPFKSNANIIDCIKDTRKALQKSLTDLYPGNLVLSFDRNIIDETLVRKICFENNVLPVQSKPRQLGELMCVPFGNILNRMIVPNTITKSLHTEKMFAPDVKGFTIAAYPYYLDLKNQIKMIRSFNRPVLLIDDILNKGYRIRALDPLLKSENINVRKIIVGILSGRGKELMEIQNRDVDCAYFIPKLRLWFNENLLYPFIGGDTLWRGVYPEKGLLSSINLLFPYTSPSFIQGVTNEAIYNISEVSITNSIKILEALEVEYQRVNERKLTLSLLGEVILYPRCPDQGENMYYDLNLNPSSYLKNDLELLRRLKPSIISSHTGGIENVFLSTQR</sequence>
<evidence type="ECO:0000313" key="13">
    <source>
        <dbReference type="Proteomes" id="UP000432715"/>
    </source>
</evidence>
<gene>
    <name evidence="12" type="ORF">F8154_13080</name>
</gene>
<dbReference type="RefSeq" id="WP_151862066.1">
    <property type="nucleotide sequence ID" value="NZ_WBZC01000059.1"/>
</dbReference>
<proteinExistence type="predicted"/>
<comment type="pathway">
    <text evidence="2">Cofactor biosynthesis; NAD(+) biosynthesis; deamido-NAD(+) from nicotinate D-ribonucleotide: step 1/1.</text>
</comment>
<keyword evidence="7" id="KW-0547">Nucleotide-binding</keyword>
<dbReference type="InterPro" id="IPR016024">
    <property type="entry name" value="ARM-type_fold"/>
</dbReference>
<keyword evidence="8" id="KW-0067">ATP-binding</keyword>
<dbReference type="Proteomes" id="UP000432715">
    <property type="component" value="Unassembled WGS sequence"/>
</dbReference>
<evidence type="ECO:0000256" key="7">
    <source>
        <dbReference type="ARBA" id="ARBA00022741"/>
    </source>
</evidence>
<evidence type="ECO:0000256" key="8">
    <source>
        <dbReference type="ARBA" id="ARBA00022840"/>
    </source>
</evidence>
<evidence type="ECO:0000256" key="5">
    <source>
        <dbReference type="ARBA" id="ARBA00022679"/>
    </source>
</evidence>
<evidence type="ECO:0000256" key="9">
    <source>
        <dbReference type="ARBA" id="ARBA00023027"/>
    </source>
</evidence>
<dbReference type="SUPFAM" id="SSF109604">
    <property type="entry name" value="HD-domain/PDEase-like"/>
    <property type="match status" value="1"/>
</dbReference>
<dbReference type="SUPFAM" id="SSF52374">
    <property type="entry name" value="Nucleotidylyl transferase"/>
    <property type="match status" value="1"/>
</dbReference>
<dbReference type="GO" id="GO:0005524">
    <property type="term" value="F:ATP binding"/>
    <property type="evidence" value="ECO:0007669"/>
    <property type="project" value="UniProtKB-KW"/>
</dbReference>
<dbReference type="PANTHER" id="PTHR39321:SF3">
    <property type="entry name" value="PHOSPHOPANTETHEINE ADENYLYLTRANSFERASE"/>
    <property type="match status" value="1"/>
</dbReference>
<keyword evidence="13" id="KW-1185">Reference proteome</keyword>
<evidence type="ECO:0000313" key="12">
    <source>
        <dbReference type="EMBL" id="KAB3531260.1"/>
    </source>
</evidence>
<keyword evidence="5 12" id="KW-0808">Transferase</keyword>
<comment type="caution">
    <text evidence="12">The sequence shown here is derived from an EMBL/GenBank/DDBJ whole genome shotgun (WGS) entry which is preliminary data.</text>
</comment>
<dbReference type="EMBL" id="WBZC01000059">
    <property type="protein sequence ID" value="KAB3531260.1"/>
    <property type="molecule type" value="Genomic_DNA"/>
</dbReference>
<protein>
    <recommendedName>
        <fullName evidence="3">nicotinate-nucleotide adenylyltransferase</fullName>
        <ecNumber evidence="3">2.7.7.18</ecNumber>
    </recommendedName>
</protein>
<comment type="function">
    <text evidence="1">Catalyzes the reversible adenylation of nicotinate mononucleotide (NaMN) to nicotinic acid adenine dinucleotide (NaAD).</text>
</comment>
<comment type="catalytic activity">
    <reaction evidence="10">
        <text>nicotinate beta-D-ribonucleotide + ATP + H(+) = deamido-NAD(+) + diphosphate</text>
        <dbReference type="Rhea" id="RHEA:22860"/>
        <dbReference type="ChEBI" id="CHEBI:15378"/>
        <dbReference type="ChEBI" id="CHEBI:30616"/>
        <dbReference type="ChEBI" id="CHEBI:33019"/>
        <dbReference type="ChEBI" id="CHEBI:57502"/>
        <dbReference type="ChEBI" id="CHEBI:58437"/>
        <dbReference type="EC" id="2.7.7.18"/>
    </reaction>
</comment>
<dbReference type="GO" id="GO:0009435">
    <property type="term" value="P:NAD+ biosynthetic process"/>
    <property type="evidence" value="ECO:0007669"/>
    <property type="project" value="InterPro"/>
</dbReference>
<evidence type="ECO:0000256" key="4">
    <source>
        <dbReference type="ARBA" id="ARBA00022642"/>
    </source>
</evidence>
<feature type="domain" description="Cytidyltransferase-like" evidence="11">
    <location>
        <begin position="924"/>
        <end position="1090"/>
    </location>
</feature>
<name>A0A6I0EW75_9FIRM</name>
<dbReference type="InterPro" id="IPR004821">
    <property type="entry name" value="Cyt_trans-like"/>
</dbReference>
<keyword evidence="9" id="KW-0520">NAD</keyword>
<dbReference type="EC" id="2.7.7.18" evidence="3"/>
<accession>A0A6I0EW75</accession>
<dbReference type="GO" id="GO:0004515">
    <property type="term" value="F:nicotinate-nucleotide adenylyltransferase activity"/>
    <property type="evidence" value="ECO:0007669"/>
    <property type="project" value="UniProtKB-EC"/>
</dbReference>